<protein>
    <recommendedName>
        <fullName evidence="4">Leucine-rich repeat domain-containing protein</fullName>
    </recommendedName>
</protein>
<evidence type="ECO:0008006" key="4">
    <source>
        <dbReference type="Google" id="ProtNLM"/>
    </source>
</evidence>
<feature type="region of interest" description="Disordered" evidence="1">
    <location>
        <begin position="67"/>
        <end position="113"/>
    </location>
</feature>
<proteinExistence type="predicted"/>
<accession>A0A395V8X8</accession>
<evidence type="ECO:0000313" key="3">
    <source>
        <dbReference type="Proteomes" id="UP000266172"/>
    </source>
</evidence>
<comment type="caution">
    <text evidence="2">The sequence shown here is derived from an EMBL/GenBank/DDBJ whole genome shotgun (WGS) entry which is preliminary data.</text>
</comment>
<gene>
    <name evidence="2" type="ORF">DWX93_12360</name>
</gene>
<dbReference type="AlphaFoldDB" id="A0A395V8X8"/>
<evidence type="ECO:0000256" key="1">
    <source>
        <dbReference type="SAM" id="MobiDB-lite"/>
    </source>
</evidence>
<name>A0A395V8X8_9FIRM</name>
<dbReference type="InterPro" id="IPR032675">
    <property type="entry name" value="LRR_dom_sf"/>
</dbReference>
<dbReference type="InterPro" id="IPR026906">
    <property type="entry name" value="LRR_5"/>
</dbReference>
<dbReference type="EMBL" id="QRVL01000011">
    <property type="protein sequence ID" value="RGS38768.1"/>
    <property type="molecule type" value="Genomic_DNA"/>
</dbReference>
<sequence>MNYKLYWELTNEGDARLLRAFGEMPEPRFPAEIEGRAITEIGDYCFAAQAHLPAECRCSYVQEETEADGAPETAPDGEMQAEPGADGVPETAPDREADVMPGADGAPGAEPGADGALAELAGAYITRVTLPEGIKKIGNFAFYNATELAELELGSGIDTLGSDAFMNCRSLSRLLLHADPGQKTGLRLLLAQLSSDLEVALSGENGVWAKLLFPEYYESYDEIAPAHIFGRNIVGEGFRARQSFREDVLDFAQYDKIFPQACVDESEATLGRLALDRVRYAAELSEAPRGLYEEYLKAHSGYLIRRITDDRDLELAEDCCSRKFLTREDVAACAMRAGEADWAEGAAALLHLMQQYFAEKTPDERYSFDDF</sequence>
<dbReference type="Proteomes" id="UP000266172">
    <property type="component" value="Unassembled WGS sequence"/>
</dbReference>
<dbReference type="RefSeq" id="WP_118097832.1">
    <property type="nucleotide sequence ID" value="NZ_CATVZQ010000015.1"/>
</dbReference>
<dbReference type="Gene3D" id="3.80.10.10">
    <property type="entry name" value="Ribonuclease Inhibitor"/>
    <property type="match status" value="1"/>
</dbReference>
<organism evidence="2 3">
    <name type="scientific">Roseburia hominis</name>
    <dbReference type="NCBI Taxonomy" id="301301"/>
    <lineage>
        <taxon>Bacteria</taxon>
        <taxon>Bacillati</taxon>
        <taxon>Bacillota</taxon>
        <taxon>Clostridia</taxon>
        <taxon>Lachnospirales</taxon>
        <taxon>Lachnospiraceae</taxon>
        <taxon>Roseburia</taxon>
    </lineage>
</organism>
<dbReference type="Pfam" id="PF13306">
    <property type="entry name" value="LRR_5"/>
    <property type="match status" value="1"/>
</dbReference>
<evidence type="ECO:0000313" key="2">
    <source>
        <dbReference type="EMBL" id="RGS38768.1"/>
    </source>
</evidence>
<reference evidence="2 3" key="1">
    <citation type="submission" date="2018-08" db="EMBL/GenBank/DDBJ databases">
        <title>A genome reference for cultivated species of the human gut microbiota.</title>
        <authorList>
            <person name="Zou Y."/>
            <person name="Xue W."/>
            <person name="Luo G."/>
        </authorList>
    </citation>
    <scope>NUCLEOTIDE SEQUENCE [LARGE SCALE GENOMIC DNA]</scope>
    <source>
        <strain evidence="2 3">AF22-12AC</strain>
    </source>
</reference>
<feature type="compositionally biased region" description="Low complexity" evidence="1">
    <location>
        <begin position="102"/>
        <end position="113"/>
    </location>
</feature>